<evidence type="ECO:0000313" key="1">
    <source>
        <dbReference type="EMBL" id="CBX91169.1"/>
    </source>
</evidence>
<protein>
    <submittedName>
        <fullName evidence="1">Predicted protein</fullName>
    </submittedName>
</protein>
<dbReference type="AlphaFoldDB" id="E4ZI26"/>
<gene>
    <name evidence="1" type="ORF">LEMA_P062030.1</name>
</gene>
<dbReference type="InParanoid" id="E4ZI26"/>
<evidence type="ECO:0000313" key="2">
    <source>
        <dbReference type="Proteomes" id="UP000002668"/>
    </source>
</evidence>
<sequence length="95" mass="10488">MNMLPSPQRSIKSFIPTYQSLGSGCGKERIGHVMMSSGRACRRTLGSRRCQRASDEQGPRLVNLLAQEEGGRLSVAASWQWQRSDGQIDGHVLES</sequence>
<name>E4ZI26_LEPMJ</name>
<proteinExistence type="predicted"/>
<accession>E4ZI26</accession>
<dbReference type="Proteomes" id="UP000002668">
    <property type="component" value="Genome"/>
</dbReference>
<keyword evidence="2" id="KW-1185">Reference proteome</keyword>
<dbReference type="VEuPathDB" id="FungiDB:LEMA_P062030.1"/>
<dbReference type="EMBL" id="FP929065">
    <property type="protein sequence ID" value="CBX91169.1"/>
    <property type="molecule type" value="Genomic_DNA"/>
</dbReference>
<reference evidence="2" key="1">
    <citation type="journal article" date="2011" name="Nat. Commun.">
        <title>Effector diversification within compartments of the Leptosphaeria maculans genome affected by Repeat-Induced Point mutations.</title>
        <authorList>
            <person name="Rouxel T."/>
            <person name="Grandaubert J."/>
            <person name="Hane J.K."/>
            <person name="Hoede C."/>
            <person name="van de Wouw A.P."/>
            <person name="Couloux A."/>
            <person name="Dominguez V."/>
            <person name="Anthouard V."/>
            <person name="Bally P."/>
            <person name="Bourras S."/>
            <person name="Cozijnsen A.J."/>
            <person name="Ciuffetti L.M."/>
            <person name="Degrave A."/>
            <person name="Dilmaghani A."/>
            <person name="Duret L."/>
            <person name="Fudal I."/>
            <person name="Goodwin S.B."/>
            <person name="Gout L."/>
            <person name="Glaser N."/>
            <person name="Linglin J."/>
            <person name="Kema G.H.J."/>
            <person name="Lapalu N."/>
            <person name="Lawrence C.B."/>
            <person name="May K."/>
            <person name="Meyer M."/>
            <person name="Ollivier B."/>
            <person name="Poulain J."/>
            <person name="Schoch C.L."/>
            <person name="Simon A."/>
            <person name="Spatafora J.W."/>
            <person name="Stachowiak A."/>
            <person name="Turgeon B.G."/>
            <person name="Tyler B.M."/>
            <person name="Vincent D."/>
            <person name="Weissenbach J."/>
            <person name="Amselem J."/>
            <person name="Quesneville H."/>
            <person name="Oliver R.P."/>
            <person name="Wincker P."/>
            <person name="Balesdent M.-H."/>
            <person name="Howlett B.J."/>
        </authorList>
    </citation>
    <scope>NUCLEOTIDE SEQUENCE [LARGE SCALE GENOMIC DNA]</scope>
    <source>
        <strain evidence="2">JN3 / isolate v23.1.3 / race Av1-4-5-6-7-8</strain>
    </source>
</reference>
<dbReference type="HOGENOM" id="CLU_2373159_0_0_1"/>
<organism evidence="2">
    <name type="scientific">Leptosphaeria maculans (strain JN3 / isolate v23.1.3 / race Av1-4-5-6-7-8)</name>
    <name type="common">Blackleg fungus</name>
    <name type="synonym">Phoma lingam</name>
    <dbReference type="NCBI Taxonomy" id="985895"/>
    <lineage>
        <taxon>Eukaryota</taxon>
        <taxon>Fungi</taxon>
        <taxon>Dikarya</taxon>
        <taxon>Ascomycota</taxon>
        <taxon>Pezizomycotina</taxon>
        <taxon>Dothideomycetes</taxon>
        <taxon>Pleosporomycetidae</taxon>
        <taxon>Pleosporales</taxon>
        <taxon>Pleosporineae</taxon>
        <taxon>Leptosphaeriaceae</taxon>
        <taxon>Plenodomus</taxon>
        <taxon>Plenodomus lingam/Leptosphaeria maculans species complex</taxon>
    </lineage>
</organism>